<comment type="caution">
    <text evidence="2">The sequence shown here is derived from an EMBL/GenBank/DDBJ whole genome shotgun (WGS) entry which is preliminary data.</text>
</comment>
<gene>
    <name evidence="2" type="ORF">OWR29_25605</name>
</gene>
<proteinExistence type="predicted"/>
<dbReference type="EMBL" id="JAPNTZ010000009">
    <property type="protein sequence ID" value="MCY1141389.1"/>
    <property type="molecule type" value="Genomic_DNA"/>
</dbReference>
<feature type="transmembrane region" description="Helical" evidence="1">
    <location>
        <begin position="88"/>
        <end position="110"/>
    </location>
</feature>
<dbReference type="Proteomes" id="UP001151002">
    <property type="component" value="Unassembled WGS sequence"/>
</dbReference>
<feature type="transmembrane region" description="Helical" evidence="1">
    <location>
        <begin position="34"/>
        <end position="53"/>
    </location>
</feature>
<keyword evidence="1" id="KW-0472">Membrane</keyword>
<sequence>MFFVVLDVIYAIGLLTAPRPLAPFYGWMNEVMPLGLWAACWAAVGLTCLWYAFRSYDTPAFMAAVALKVGWGLLSLFGWAVGGVSRGYVSAIIWLAFAAFVFLIAGGIPVTGPRPARRWRAWTR</sequence>
<feature type="transmembrane region" description="Helical" evidence="1">
    <location>
        <begin position="60"/>
        <end position="82"/>
    </location>
</feature>
<keyword evidence="1" id="KW-0812">Transmembrane</keyword>
<accession>A0ABT4B4H5</accession>
<evidence type="ECO:0000256" key="1">
    <source>
        <dbReference type="SAM" id="Phobius"/>
    </source>
</evidence>
<dbReference type="RefSeq" id="WP_267565774.1">
    <property type="nucleotide sequence ID" value="NZ_JAPNTZ010000009.1"/>
</dbReference>
<reference evidence="2" key="1">
    <citation type="submission" date="2022-11" db="EMBL/GenBank/DDBJ databases">
        <authorList>
            <person name="Somphong A."/>
            <person name="Phongsopitanun W."/>
        </authorList>
    </citation>
    <scope>NUCLEOTIDE SEQUENCE</scope>
    <source>
        <strain evidence="2">Pm04-4</strain>
    </source>
</reference>
<organism evidence="2 3">
    <name type="scientific">Paractinoplanes pyxinae</name>
    <dbReference type="NCBI Taxonomy" id="2997416"/>
    <lineage>
        <taxon>Bacteria</taxon>
        <taxon>Bacillati</taxon>
        <taxon>Actinomycetota</taxon>
        <taxon>Actinomycetes</taxon>
        <taxon>Micromonosporales</taxon>
        <taxon>Micromonosporaceae</taxon>
        <taxon>Paractinoplanes</taxon>
    </lineage>
</organism>
<evidence type="ECO:0000313" key="3">
    <source>
        <dbReference type="Proteomes" id="UP001151002"/>
    </source>
</evidence>
<name>A0ABT4B4H5_9ACTN</name>
<keyword evidence="3" id="KW-1185">Reference proteome</keyword>
<evidence type="ECO:0000313" key="2">
    <source>
        <dbReference type="EMBL" id="MCY1141389.1"/>
    </source>
</evidence>
<keyword evidence="1" id="KW-1133">Transmembrane helix</keyword>
<protein>
    <submittedName>
        <fullName evidence="2">Uncharacterized protein</fullName>
    </submittedName>
</protein>